<accession>A0A7J5XNK2</accession>
<sequence length="73" mass="7830">MKCLLLPDQYLITAIDPAEQACFTATGVPLRGVLGNALGQRVQPSVAAAHDAFCACAYIRTARRRKTAIILNT</sequence>
<proteinExistence type="predicted"/>
<name>A0A7J5XNK2_DISMA</name>
<comment type="caution">
    <text evidence="1">The sequence shown here is derived from an EMBL/GenBank/DDBJ whole genome shotgun (WGS) entry which is preliminary data.</text>
</comment>
<dbReference type="AlphaFoldDB" id="A0A7J5XNK2"/>
<evidence type="ECO:0000313" key="1">
    <source>
        <dbReference type="EMBL" id="KAF3838715.1"/>
    </source>
</evidence>
<dbReference type="Proteomes" id="UP000518266">
    <property type="component" value="Unassembled WGS sequence"/>
</dbReference>
<gene>
    <name evidence="1" type="ORF">F7725_010483</name>
</gene>
<protein>
    <submittedName>
        <fullName evidence="1">Uncharacterized protein</fullName>
    </submittedName>
</protein>
<keyword evidence="2" id="KW-1185">Reference proteome</keyword>
<evidence type="ECO:0000313" key="2">
    <source>
        <dbReference type="Proteomes" id="UP000518266"/>
    </source>
</evidence>
<dbReference type="EMBL" id="JAAKFY010000022">
    <property type="protein sequence ID" value="KAF3838715.1"/>
    <property type="molecule type" value="Genomic_DNA"/>
</dbReference>
<reference evidence="1 2" key="1">
    <citation type="submission" date="2020-03" db="EMBL/GenBank/DDBJ databases">
        <title>Dissostichus mawsoni Genome sequencing and assembly.</title>
        <authorList>
            <person name="Park H."/>
        </authorList>
    </citation>
    <scope>NUCLEOTIDE SEQUENCE [LARGE SCALE GENOMIC DNA]</scope>
    <source>
        <strain evidence="1">DM0001</strain>
        <tissue evidence="1">Muscle</tissue>
    </source>
</reference>
<organism evidence="1 2">
    <name type="scientific">Dissostichus mawsoni</name>
    <name type="common">Antarctic cod</name>
    <dbReference type="NCBI Taxonomy" id="36200"/>
    <lineage>
        <taxon>Eukaryota</taxon>
        <taxon>Metazoa</taxon>
        <taxon>Chordata</taxon>
        <taxon>Craniata</taxon>
        <taxon>Vertebrata</taxon>
        <taxon>Euteleostomi</taxon>
        <taxon>Actinopterygii</taxon>
        <taxon>Neopterygii</taxon>
        <taxon>Teleostei</taxon>
        <taxon>Neoteleostei</taxon>
        <taxon>Acanthomorphata</taxon>
        <taxon>Eupercaria</taxon>
        <taxon>Perciformes</taxon>
        <taxon>Notothenioidei</taxon>
        <taxon>Nototheniidae</taxon>
        <taxon>Dissostichus</taxon>
    </lineage>
</organism>